<gene>
    <name evidence="1" type="ORF">DME_LOCUS6105</name>
</gene>
<keyword evidence="3" id="KW-1185">Reference proteome</keyword>
<protein>
    <submittedName>
        <fullName evidence="1 4">Uncharacterized protein</fullName>
    </submittedName>
</protein>
<proteinExistence type="predicted"/>
<dbReference type="EMBL" id="UYYG01001154">
    <property type="protein sequence ID" value="VDN56132.1"/>
    <property type="molecule type" value="Genomic_DNA"/>
</dbReference>
<organism evidence="2 4">
    <name type="scientific">Dracunculus medinensis</name>
    <name type="common">Guinea worm</name>
    <dbReference type="NCBI Taxonomy" id="318479"/>
    <lineage>
        <taxon>Eukaryota</taxon>
        <taxon>Metazoa</taxon>
        <taxon>Ecdysozoa</taxon>
        <taxon>Nematoda</taxon>
        <taxon>Chromadorea</taxon>
        <taxon>Rhabditida</taxon>
        <taxon>Spirurina</taxon>
        <taxon>Dracunculoidea</taxon>
        <taxon>Dracunculidae</taxon>
        <taxon>Dracunculus</taxon>
    </lineage>
</organism>
<evidence type="ECO:0000313" key="2">
    <source>
        <dbReference type="Proteomes" id="UP000038040"/>
    </source>
</evidence>
<name>A0A158Q363_DRAME</name>
<evidence type="ECO:0000313" key="4">
    <source>
        <dbReference type="WBParaSite" id="DME_0000174501-mRNA-1"/>
    </source>
</evidence>
<accession>A0A158Q363</accession>
<evidence type="ECO:0000313" key="1">
    <source>
        <dbReference type="EMBL" id="VDN56132.1"/>
    </source>
</evidence>
<dbReference type="Proteomes" id="UP000274756">
    <property type="component" value="Unassembled WGS sequence"/>
</dbReference>
<reference evidence="4" key="1">
    <citation type="submission" date="2016-04" db="UniProtKB">
        <authorList>
            <consortium name="WormBaseParasite"/>
        </authorList>
    </citation>
    <scope>IDENTIFICATION</scope>
</reference>
<dbReference type="Proteomes" id="UP000038040">
    <property type="component" value="Unplaced"/>
</dbReference>
<evidence type="ECO:0000313" key="3">
    <source>
        <dbReference type="Proteomes" id="UP000274756"/>
    </source>
</evidence>
<dbReference type="WBParaSite" id="DME_0000174501-mRNA-1">
    <property type="protein sequence ID" value="DME_0000174501-mRNA-1"/>
    <property type="gene ID" value="DME_0000174501"/>
</dbReference>
<sequence>MSGCVSGVVIVAPCVDHFIEVQDDGAAGVVEEEKDAKQHQQAYTTTITSITLTHRLLSTLSRPPLVYHSEDASGEHREKNRQREPVKFHVNANLFGIESETHDERYNSWKDGLRIQ</sequence>
<dbReference type="AlphaFoldDB" id="A0A158Q363"/>
<reference evidence="1 3" key="2">
    <citation type="submission" date="2018-11" db="EMBL/GenBank/DDBJ databases">
        <authorList>
            <consortium name="Pathogen Informatics"/>
        </authorList>
    </citation>
    <scope>NUCLEOTIDE SEQUENCE [LARGE SCALE GENOMIC DNA]</scope>
</reference>